<dbReference type="InterPro" id="IPR051886">
    <property type="entry name" value="Seed_Dev/Stress_Resp_Reg"/>
</dbReference>
<dbReference type="GO" id="GO:0043565">
    <property type="term" value="F:sequence-specific DNA binding"/>
    <property type="evidence" value="ECO:0007669"/>
    <property type="project" value="InterPro"/>
</dbReference>
<feature type="domain" description="DOG1" evidence="2">
    <location>
        <begin position="75"/>
        <end position="346"/>
    </location>
</feature>
<dbReference type="GO" id="GO:0006351">
    <property type="term" value="P:DNA-templated transcription"/>
    <property type="evidence" value="ECO:0007669"/>
    <property type="project" value="InterPro"/>
</dbReference>
<dbReference type="PANTHER" id="PTHR46354">
    <property type="entry name" value="DOG1 DOMAIN-CONTAINING PROTEIN"/>
    <property type="match status" value="1"/>
</dbReference>
<comment type="caution">
    <text evidence="3">The sequence shown here is derived from an EMBL/GenBank/DDBJ whole genome shotgun (WGS) entry which is preliminary data.</text>
</comment>
<evidence type="ECO:0000259" key="2">
    <source>
        <dbReference type="PROSITE" id="PS51806"/>
    </source>
</evidence>
<dbReference type="AlphaFoldDB" id="A0AA87ZAI6"/>
<accession>A0AA87ZAI6</accession>
<reference evidence="3" key="1">
    <citation type="submission" date="2023-07" db="EMBL/GenBank/DDBJ databases">
        <title>draft genome sequence of fig (Ficus carica).</title>
        <authorList>
            <person name="Takahashi T."/>
            <person name="Nishimura K."/>
        </authorList>
    </citation>
    <scope>NUCLEOTIDE SEQUENCE</scope>
</reference>
<sequence>MQVRRRKKNLYLLSSFPSLSLSLHRPRTRKKKPQEHLKKNPLSLPLQNKKKKPSIENMLKSVLPGRKKTDISRRRRPFKEYHEEWFELLKNRLLPGLRQAMHESSVAQLSTHVDILRHHLYSYYDALDLSAAADDVARLLHPSWRHPLETPFLWLGDLHPYLFTNLLRSFLNRDDDETDQNDDAVFQSLNLRNRFLLTAGEDKNNENDNVNELFNRPWHIVMAWRNPPASLMARIDQIECGVRLMVPALAARARKAQERFVVAVVGDYWGGRRRRNKEAAKEVAGKAVMAEMDEMVGVLVDANRLRRSVLAEIIAATSVYQAALFLEGLAQFLKGNVAVITGRRWEENGRGGGKDDTCA</sequence>
<keyword evidence="4" id="KW-1185">Reference proteome</keyword>
<name>A0AA87ZAI6_FICCA</name>
<dbReference type="EMBL" id="BTGU01000003">
    <property type="protein sequence ID" value="GMN32673.1"/>
    <property type="molecule type" value="Genomic_DNA"/>
</dbReference>
<dbReference type="Proteomes" id="UP001187192">
    <property type="component" value="Unassembled WGS sequence"/>
</dbReference>
<dbReference type="InterPro" id="IPR025422">
    <property type="entry name" value="TGA_domain"/>
</dbReference>
<protein>
    <recommendedName>
        <fullName evidence="2">DOG1 domain-containing protein</fullName>
    </recommendedName>
</protein>
<dbReference type="PANTHER" id="PTHR46354:SF9">
    <property type="entry name" value="PROTEIN INAPERTURATE POLLEN1"/>
    <property type="match status" value="1"/>
</dbReference>
<feature type="compositionally biased region" description="Basic residues" evidence="1">
    <location>
        <begin position="24"/>
        <end position="33"/>
    </location>
</feature>
<proteinExistence type="predicted"/>
<dbReference type="PROSITE" id="PS51806">
    <property type="entry name" value="DOG1"/>
    <property type="match status" value="1"/>
</dbReference>
<evidence type="ECO:0000313" key="3">
    <source>
        <dbReference type="EMBL" id="GMN32673.1"/>
    </source>
</evidence>
<evidence type="ECO:0000313" key="4">
    <source>
        <dbReference type="Proteomes" id="UP001187192"/>
    </source>
</evidence>
<organism evidence="3 4">
    <name type="scientific">Ficus carica</name>
    <name type="common">Common fig</name>
    <dbReference type="NCBI Taxonomy" id="3494"/>
    <lineage>
        <taxon>Eukaryota</taxon>
        <taxon>Viridiplantae</taxon>
        <taxon>Streptophyta</taxon>
        <taxon>Embryophyta</taxon>
        <taxon>Tracheophyta</taxon>
        <taxon>Spermatophyta</taxon>
        <taxon>Magnoliopsida</taxon>
        <taxon>eudicotyledons</taxon>
        <taxon>Gunneridae</taxon>
        <taxon>Pentapetalae</taxon>
        <taxon>rosids</taxon>
        <taxon>fabids</taxon>
        <taxon>Rosales</taxon>
        <taxon>Moraceae</taxon>
        <taxon>Ficeae</taxon>
        <taxon>Ficus</taxon>
    </lineage>
</organism>
<feature type="region of interest" description="Disordered" evidence="1">
    <location>
        <begin position="23"/>
        <end position="54"/>
    </location>
</feature>
<evidence type="ECO:0000256" key="1">
    <source>
        <dbReference type="SAM" id="MobiDB-lite"/>
    </source>
</evidence>
<dbReference type="Pfam" id="PF14144">
    <property type="entry name" value="DOG1"/>
    <property type="match status" value="1"/>
</dbReference>
<gene>
    <name evidence="3" type="ORF">TIFTF001_003786</name>
</gene>